<feature type="transmembrane region" description="Helical" evidence="8">
    <location>
        <begin position="20"/>
        <end position="41"/>
    </location>
</feature>
<organism evidence="10 11">
    <name type="scientific">Anaerovibrio lipolyticus</name>
    <dbReference type="NCBI Taxonomy" id="82374"/>
    <lineage>
        <taxon>Bacteria</taxon>
        <taxon>Bacillati</taxon>
        <taxon>Bacillota</taxon>
        <taxon>Negativicutes</taxon>
        <taxon>Selenomonadales</taxon>
        <taxon>Selenomonadaceae</taxon>
        <taxon>Anaerovibrio</taxon>
    </lineage>
</organism>
<dbReference type="InterPro" id="IPR036737">
    <property type="entry name" value="OmpA-like_sf"/>
</dbReference>
<keyword evidence="10" id="KW-0966">Cell projection</keyword>
<comment type="subcellular location">
    <subcellularLocation>
        <location evidence="1">Cell membrane</location>
        <topology evidence="1">Single-pass membrane protein</topology>
    </subcellularLocation>
</comment>
<sequence>MVHGEEKRPKPHEEEASEAWLLPYSDLMTLLLALFICLFAISQTDETKLTQMAQAFSSAFNLGGPSFFSGAGPASTSSRDYLSDEDGGAEAYLAENNQLEAVKRSLDQYIEQNELNEDLSTALTEDGLMIRIKEKALFPSGSADLVPGVQRIGPAIAALIAPIPQRILISGHTDDVPISNAQFPSNWELSSARALNFMKYILAQDSRMNPARFSALGCSQYRPIADNVTEEGRTQNRRVEVLIERAVHLDKSAMQSIR</sequence>
<dbReference type="RefSeq" id="WP_039206011.1">
    <property type="nucleotide sequence ID" value="NZ_JSCE01000037.1"/>
</dbReference>
<dbReference type="SUPFAM" id="SSF103088">
    <property type="entry name" value="OmpA-like"/>
    <property type="match status" value="1"/>
</dbReference>
<dbReference type="CDD" id="cd07185">
    <property type="entry name" value="OmpA_C-like"/>
    <property type="match status" value="1"/>
</dbReference>
<comment type="similarity">
    <text evidence="2">Belongs to the MotB family.</text>
</comment>
<keyword evidence="11" id="KW-1185">Reference proteome</keyword>
<dbReference type="EMBL" id="JSCE01000037">
    <property type="protein sequence ID" value="KHM52898.1"/>
    <property type="molecule type" value="Genomic_DNA"/>
</dbReference>
<name>A0A0B2K1X0_9FIRM</name>
<dbReference type="InterPro" id="IPR025713">
    <property type="entry name" value="MotB-like_N_dom"/>
</dbReference>
<protein>
    <submittedName>
        <fullName evidence="10">Flagellar motor protein MotB</fullName>
    </submittedName>
</protein>
<evidence type="ECO:0000256" key="4">
    <source>
        <dbReference type="ARBA" id="ARBA00022692"/>
    </source>
</evidence>
<accession>A0A0B2K1X0</accession>
<keyword evidence="5 8" id="KW-1133">Transmembrane helix</keyword>
<evidence type="ECO:0000313" key="11">
    <source>
        <dbReference type="Proteomes" id="UP000030993"/>
    </source>
</evidence>
<evidence type="ECO:0000259" key="9">
    <source>
        <dbReference type="PROSITE" id="PS51123"/>
    </source>
</evidence>
<evidence type="ECO:0000256" key="3">
    <source>
        <dbReference type="ARBA" id="ARBA00022475"/>
    </source>
</evidence>
<reference evidence="10 11" key="1">
    <citation type="journal article" date="2013" name="PLoS ONE">
        <title>Identification and characterization of three novel lipases belonging to families II and V from Anaerovibrio lipolyticus 5ST.</title>
        <authorList>
            <person name="Prive F."/>
            <person name="Kaderbhai N.N."/>
            <person name="Girdwood S."/>
            <person name="Worgan H.J."/>
            <person name="Pinloche E."/>
            <person name="Scollan N.D."/>
            <person name="Huws S.A."/>
            <person name="Newbold C.J."/>
        </authorList>
    </citation>
    <scope>NUCLEOTIDE SEQUENCE [LARGE SCALE GENOMIC DNA]</scope>
    <source>
        <strain evidence="10 11">5S</strain>
    </source>
</reference>
<dbReference type="Proteomes" id="UP000030993">
    <property type="component" value="Unassembled WGS sequence"/>
</dbReference>
<comment type="caution">
    <text evidence="10">The sequence shown here is derived from an EMBL/GenBank/DDBJ whole genome shotgun (WGS) entry which is preliminary data.</text>
</comment>
<dbReference type="Pfam" id="PF00691">
    <property type="entry name" value="OmpA"/>
    <property type="match status" value="1"/>
</dbReference>
<evidence type="ECO:0000256" key="7">
    <source>
        <dbReference type="PROSITE-ProRule" id="PRU00473"/>
    </source>
</evidence>
<evidence type="ECO:0000256" key="6">
    <source>
        <dbReference type="ARBA" id="ARBA00023136"/>
    </source>
</evidence>
<keyword evidence="4 8" id="KW-0812">Transmembrane</keyword>
<dbReference type="Gene3D" id="3.30.1330.60">
    <property type="entry name" value="OmpA-like domain"/>
    <property type="match status" value="1"/>
</dbReference>
<feature type="domain" description="OmpA-like" evidence="9">
    <location>
        <begin position="125"/>
        <end position="247"/>
    </location>
</feature>
<dbReference type="PANTHER" id="PTHR30329:SF21">
    <property type="entry name" value="LIPOPROTEIN YIAD-RELATED"/>
    <property type="match status" value="1"/>
</dbReference>
<gene>
    <name evidence="10" type="ORF">NZ47_01895</name>
</gene>
<evidence type="ECO:0000256" key="5">
    <source>
        <dbReference type="ARBA" id="ARBA00022989"/>
    </source>
</evidence>
<dbReference type="PANTHER" id="PTHR30329">
    <property type="entry name" value="STATOR ELEMENT OF FLAGELLAR MOTOR COMPLEX"/>
    <property type="match status" value="1"/>
</dbReference>
<evidence type="ECO:0000256" key="1">
    <source>
        <dbReference type="ARBA" id="ARBA00004162"/>
    </source>
</evidence>
<dbReference type="InterPro" id="IPR006665">
    <property type="entry name" value="OmpA-like"/>
</dbReference>
<keyword evidence="3" id="KW-1003">Cell membrane</keyword>
<dbReference type="GO" id="GO:0005886">
    <property type="term" value="C:plasma membrane"/>
    <property type="evidence" value="ECO:0007669"/>
    <property type="project" value="UniProtKB-SubCell"/>
</dbReference>
<proteinExistence type="inferred from homology"/>
<dbReference type="InterPro" id="IPR050330">
    <property type="entry name" value="Bact_OuterMem_StrucFunc"/>
</dbReference>
<dbReference type="eggNOG" id="COG1360">
    <property type="taxonomic scope" value="Bacteria"/>
</dbReference>
<evidence type="ECO:0000256" key="2">
    <source>
        <dbReference type="ARBA" id="ARBA00008914"/>
    </source>
</evidence>
<keyword evidence="10" id="KW-0282">Flagellum</keyword>
<evidence type="ECO:0000256" key="8">
    <source>
        <dbReference type="SAM" id="Phobius"/>
    </source>
</evidence>
<dbReference type="AlphaFoldDB" id="A0A0B2K1X0"/>
<keyword evidence="10" id="KW-0969">Cilium</keyword>
<evidence type="ECO:0000313" key="10">
    <source>
        <dbReference type="EMBL" id="KHM52898.1"/>
    </source>
</evidence>
<dbReference type="PROSITE" id="PS51123">
    <property type="entry name" value="OMPA_2"/>
    <property type="match status" value="1"/>
</dbReference>
<keyword evidence="6 7" id="KW-0472">Membrane</keyword>
<dbReference type="STRING" id="82374.NZ47_01895"/>
<dbReference type="Pfam" id="PF13677">
    <property type="entry name" value="MotB_plug"/>
    <property type="match status" value="1"/>
</dbReference>